<reference evidence="1 2" key="1">
    <citation type="journal article" date="2019" name="Appl. Microbiol. Biotechnol.">
        <title>Genome sequence of Isaria javanica and comparative genome analysis insights into family S53 peptidase evolution in fungal entomopathogens.</title>
        <authorList>
            <person name="Lin R."/>
            <person name="Zhang X."/>
            <person name="Xin B."/>
            <person name="Zou M."/>
            <person name="Gao Y."/>
            <person name="Qin F."/>
            <person name="Hu Q."/>
            <person name="Xie B."/>
            <person name="Cheng X."/>
        </authorList>
    </citation>
    <scope>NUCLEOTIDE SEQUENCE [LARGE SCALE GENOMIC DNA]</scope>
    <source>
        <strain evidence="1 2">IJ1G</strain>
    </source>
</reference>
<proteinExistence type="predicted"/>
<evidence type="ECO:0000313" key="1">
    <source>
        <dbReference type="EMBL" id="TQV93515.1"/>
    </source>
</evidence>
<organism evidence="1 2">
    <name type="scientific">Cordyceps javanica</name>
    <dbReference type="NCBI Taxonomy" id="43265"/>
    <lineage>
        <taxon>Eukaryota</taxon>
        <taxon>Fungi</taxon>
        <taxon>Dikarya</taxon>
        <taxon>Ascomycota</taxon>
        <taxon>Pezizomycotina</taxon>
        <taxon>Sordariomycetes</taxon>
        <taxon>Hypocreomycetidae</taxon>
        <taxon>Hypocreales</taxon>
        <taxon>Cordycipitaceae</taxon>
        <taxon>Cordyceps</taxon>
    </lineage>
</organism>
<keyword evidence="2" id="KW-1185">Reference proteome</keyword>
<comment type="caution">
    <text evidence="1">The sequence shown here is derived from an EMBL/GenBank/DDBJ whole genome shotgun (WGS) entry which is preliminary data.</text>
</comment>
<gene>
    <name evidence="1" type="ORF">IF1G_08093</name>
</gene>
<dbReference type="Proteomes" id="UP000315783">
    <property type="component" value="Unassembled WGS sequence"/>
</dbReference>
<dbReference type="EMBL" id="SPUK01000012">
    <property type="protein sequence ID" value="TQV93515.1"/>
    <property type="molecule type" value="Genomic_DNA"/>
</dbReference>
<sequence>MLVEIGIRLRAPDTLIYAEHVSRMWNDASEKAAQRGRVTRMYPRLQRPDDSSKLLELTQRGVVQSCNMQCLPIEPRDTL</sequence>
<accession>A0A545UVM4</accession>
<dbReference type="AlphaFoldDB" id="A0A545UVM4"/>
<evidence type="ECO:0000313" key="2">
    <source>
        <dbReference type="Proteomes" id="UP000315783"/>
    </source>
</evidence>
<name>A0A545UVM4_9HYPO</name>
<protein>
    <submittedName>
        <fullName evidence="1">Uncharacterized protein</fullName>
    </submittedName>
</protein>